<accession>A0A8D8MQR4</accession>
<protein>
    <submittedName>
        <fullName evidence="2">(northern house mosquito) hypothetical protein</fullName>
    </submittedName>
</protein>
<name>A0A8D8MQR4_CULPI</name>
<dbReference type="EMBL" id="HBUE01323525">
    <property type="protein sequence ID" value="CAG6589477.1"/>
    <property type="molecule type" value="Transcribed_RNA"/>
</dbReference>
<dbReference type="EMBL" id="HBUE01323529">
    <property type="protein sequence ID" value="CAG6589482.1"/>
    <property type="molecule type" value="Transcribed_RNA"/>
</dbReference>
<organism evidence="2">
    <name type="scientific">Culex pipiens</name>
    <name type="common">House mosquito</name>
    <dbReference type="NCBI Taxonomy" id="7175"/>
    <lineage>
        <taxon>Eukaryota</taxon>
        <taxon>Metazoa</taxon>
        <taxon>Ecdysozoa</taxon>
        <taxon>Arthropoda</taxon>
        <taxon>Hexapoda</taxon>
        <taxon>Insecta</taxon>
        <taxon>Pterygota</taxon>
        <taxon>Neoptera</taxon>
        <taxon>Endopterygota</taxon>
        <taxon>Diptera</taxon>
        <taxon>Nematocera</taxon>
        <taxon>Culicoidea</taxon>
        <taxon>Culicidae</taxon>
        <taxon>Culicinae</taxon>
        <taxon>Culicini</taxon>
        <taxon>Culex</taxon>
        <taxon>Culex</taxon>
    </lineage>
</organism>
<evidence type="ECO:0000256" key="1">
    <source>
        <dbReference type="SAM" id="MobiDB-lite"/>
    </source>
</evidence>
<dbReference type="EMBL" id="HBUE01216975">
    <property type="protein sequence ID" value="CAG6537472.1"/>
    <property type="molecule type" value="Transcribed_RNA"/>
</dbReference>
<feature type="region of interest" description="Disordered" evidence="1">
    <location>
        <begin position="31"/>
        <end position="142"/>
    </location>
</feature>
<dbReference type="AlphaFoldDB" id="A0A8D8MQR4"/>
<proteinExistence type="predicted"/>
<feature type="compositionally biased region" description="Basic residues" evidence="1">
    <location>
        <begin position="77"/>
        <end position="89"/>
    </location>
</feature>
<reference evidence="2" key="1">
    <citation type="submission" date="2021-05" db="EMBL/GenBank/DDBJ databases">
        <authorList>
            <person name="Alioto T."/>
            <person name="Alioto T."/>
            <person name="Gomez Garrido J."/>
        </authorList>
    </citation>
    <scope>NUCLEOTIDE SEQUENCE</scope>
</reference>
<dbReference type="EMBL" id="HBUE01216971">
    <property type="protein sequence ID" value="CAG6537467.1"/>
    <property type="molecule type" value="Transcribed_RNA"/>
</dbReference>
<evidence type="ECO:0000313" key="2">
    <source>
        <dbReference type="EMBL" id="CAG6537472.1"/>
    </source>
</evidence>
<sequence>MIVTACGFLNNSCDKWYRRVLRHDERRQLFNHDGAAPHPGPNQLGRGRSQQRNRPAEGGLLGHPSGRDRWQETSNCYRRRRRQRPGRGHQHQEPPEASQQGARVGASLPGRSAVADTEGADLLRGATPERTQSHPAAAAREG</sequence>